<dbReference type="eggNOG" id="COG0318">
    <property type="taxonomic scope" value="Bacteria"/>
</dbReference>
<evidence type="ECO:0000256" key="3">
    <source>
        <dbReference type="ARBA" id="ARBA00022832"/>
    </source>
</evidence>
<dbReference type="InterPro" id="IPR025110">
    <property type="entry name" value="AMP-bd_C"/>
</dbReference>
<feature type="domain" description="AMP-binding enzyme C-terminal" evidence="6">
    <location>
        <begin position="463"/>
        <end position="537"/>
    </location>
</feature>
<feature type="domain" description="AMP-dependent synthetase/ligase" evidence="5">
    <location>
        <begin position="26"/>
        <end position="412"/>
    </location>
</feature>
<evidence type="ECO:0000256" key="2">
    <source>
        <dbReference type="ARBA" id="ARBA00022598"/>
    </source>
</evidence>
<dbReference type="InterPro" id="IPR045851">
    <property type="entry name" value="AMP-bd_C_sf"/>
</dbReference>
<proteinExistence type="inferred from homology"/>
<dbReference type="PANTHER" id="PTHR43859">
    <property type="entry name" value="ACYL-ACTIVATING ENZYME"/>
    <property type="match status" value="1"/>
</dbReference>
<comment type="similarity">
    <text evidence="1">Belongs to the ATP-dependent AMP-binding enzyme family.</text>
</comment>
<keyword evidence="3" id="KW-0276">Fatty acid metabolism</keyword>
<dbReference type="FunFam" id="3.30.300.30:FF:000008">
    <property type="entry name" value="2,3-dihydroxybenzoate-AMP ligase"/>
    <property type="match status" value="1"/>
</dbReference>
<dbReference type="STRING" id="867903.ThesuDRAFT_02162"/>
<dbReference type="PROSITE" id="PS00455">
    <property type="entry name" value="AMP_BINDING"/>
    <property type="match status" value="1"/>
</dbReference>
<dbReference type="SUPFAM" id="SSF56801">
    <property type="entry name" value="Acetyl-CoA synthetase-like"/>
    <property type="match status" value="1"/>
</dbReference>
<dbReference type="EMBL" id="AENY02000003">
    <property type="protein sequence ID" value="EKP94427.1"/>
    <property type="molecule type" value="Genomic_DNA"/>
</dbReference>
<organism evidence="7 8">
    <name type="scientific">Thermaerobacter subterraneus DSM 13965</name>
    <dbReference type="NCBI Taxonomy" id="867903"/>
    <lineage>
        <taxon>Bacteria</taxon>
        <taxon>Bacillati</taxon>
        <taxon>Bacillota</taxon>
        <taxon>Clostridia</taxon>
        <taxon>Eubacteriales</taxon>
        <taxon>Clostridiales Family XVII. Incertae Sedis</taxon>
        <taxon>Thermaerobacter</taxon>
    </lineage>
</organism>
<dbReference type="PANTHER" id="PTHR43859:SF4">
    <property type="entry name" value="BUTANOATE--COA LIGASE AAE1-RELATED"/>
    <property type="match status" value="1"/>
</dbReference>
<dbReference type="Gene3D" id="3.30.300.30">
    <property type="match status" value="1"/>
</dbReference>
<dbReference type="Pfam" id="PF00501">
    <property type="entry name" value="AMP-binding"/>
    <property type="match status" value="1"/>
</dbReference>
<evidence type="ECO:0000259" key="5">
    <source>
        <dbReference type="Pfam" id="PF00501"/>
    </source>
</evidence>
<keyword evidence="8" id="KW-1185">Reference proteome</keyword>
<evidence type="ECO:0000259" key="6">
    <source>
        <dbReference type="Pfam" id="PF13193"/>
    </source>
</evidence>
<dbReference type="InterPro" id="IPR020845">
    <property type="entry name" value="AMP-binding_CS"/>
</dbReference>
<reference evidence="7" key="1">
    <citation type="submission" date="2010-10" db="EMBL/GenBank/DDBJ databases">
        <authorList>
            <consortium name="US DOE Joint Genome Institute (JGI-PGF)"/>
            <person name="Lucas S."/>
            <person name="Copeland A."/>
            <person name="Lapidus A."/>
            <person name="Bruce D."/>
            <person name="Goodwin L."/>
            <person name="Pitluck S."/>
            <person name="Kyrpides N."/>
            <person name="Mavromatis K."/>
            <person name="Detter J.C."/>
            <person name="Han C."/>
            <person name="Land M."/>
            <person name="Hauser L."/>
            <person name="Markowitz V."/>
            <person name="Cheng J.-F."/>
            <person name="Hugenholtz P."/>
            <person name="Woyke T."/>
            <person name="Wu D."/>
            <person name="Pukall R."/>
            <person name="Wahrenburg C."/>
            <person name="Brambilla E."/>
            <person name="Klenk H.-P."/>
            <person name="Eisen J.A."/>
        </authorList>
    </citation>
    <scope>NUCLEOTIDE SEQUENCE [LARGE SCALE GENOMIC DNA]</scope>
    <source>
        <strain evidence="7">DSM 13965</strain>
    </source>
</reference>
<dbReference type="GO" id="GO:0016874">
    <property type="term" value="F:ligase activity"/>
    <property type="evidence" value="ECO:0007669"/>
    <property type="project" value="UniProtKB-KW"/>
</dbReference>
<dbReference type="AlphaFoldDB" id="K6PNF8"/>
<dbReference type="CDD" id="cd12119">
    <property type="entry name" value="ttLC_FACS_AlkK_like"/>
    <property type="match status" value="1"/>
</dbReference>
<dbReference type="Pfam" id="PF13193">
    <property type="entry name" value="AMP-binding_C"/>
    <property type="match status" value="1"/>
</dbReference>
<evidence type="ECO:0000313" key="8">
    <source>
        <dbReference type="Proteomes" id="UP000005710"/>
    </source>
</evidence>
<comment type="caution">
    <text evidence="7">The sequence shown here is derived from an EMBL/GenBank/DDBJ whole genome shotgun (WGS) entry which is preliminary data.</text>
</comment>
<dbReference type="InterPro" id="IPR000873">
    <property type="entry name" value="AMP-dep_synth/lig_dom"/>
</dbReference>
<reference evidence="7" key="2">
    <citation type="submission" date="2012-10" db="EMBL/GenBank/DDBJ databases">
        <title>Improved high-quality draft of Thermaerobacter subterraneus C21, DSM 13965.</title>
        <authorList>
            <consortium name="DOE Joint Genome Institute"/>
            <person name="Eisen J."/>
            <person name="Huntemann M."/>
            <person name="Wei C.-L."/>
            <person name="Han J."/>
            <person name="Detter J.C."/>
            <person name="Han C."/>
            <person name="Tapia R."/>
            <person name="Chen A."/>
            <person name="Kyrpides N."/>
            <person name="Mavromatis K."/>
            <person name="Markowitz V."/>
            <person name="Szeto E."/>
            <person name="Ivanova N."/>
            <person name="Mikhailova N."/>
            <person name="Ovchinnikova G."/>
            <person name="Pagani I."/>
            <person name="Pati A."/>
            <person name="Goodwin L."/>
            <person name="Nordberg H.P."/>
            <person name="Cantor M.N."/>
            <person name="Hua S.X."/>
            <person name="Woyke T."/>
            <person name="Eisen J."/>
            <person name="Klenk H.-P."/>
        </authorList>
    </citation>
    <scope>NUCLEOTIDE SEQUENCE [LARGE SCALE GENOMIC DNA]</scope>
    <source>
        <strain evidence="7">DSM 13965</strain>
    </source>
</reference>
<keyword evidence="2 7" id="KW-0436">Ligase</keyword>
<dbReference type="GO" id="GO:0006631">
    <property type="term" value="P:fatty acid metabolic process"/>
    <property type="evidence" value="ECO:0007669"/>
    <property type="project" value="UniProtKB-KW"/>
</dbReference>
<name>K6PNF8_9FIRM</name>
<dbReference type="NCBIfam" id="NF004837">
    <property type="entry name" value="PRK06187.1"/>
    <property type="match status" value="1"/>
</dbReference>
<keyword evidence="4" id="KW-0443">Lipid metabolism</keyword>
<dbReference type="Gene3D" id="3.40.50.12780">
    <property type="entry name" value="N-terminal domain of ligase-like"/>
    <property type="match status" value="1"/>
</dbReference>
<protein>
    <submittedName>
        <fullName evidence="7">Acyl-CoA synthetase (AMP-forming)/AMP-acid ligase II</fullName>
    </submittedName>
</protein>
<evidence type="ECO:0000256" key="4">
    <source>
        <dbReference type="ARBA" id="ARBA00023098"/>
    </source>
</evidence>
<gene>
    <name evidence="7" type="ORF">ThesuDRAFT_02162</name>
</gene>
<evidence type="ECO:0000313" key="7">
    <source>
        <dbReference type="EMBL" id="EKP94427.1"/>
    </source>
</evidence>
<dbReference type="HOGENOM" id="CLU_000022_59_5_9"/>
<accession>K6PNF8</accession>
<dbReference type="InterPro" id="IPR042099">
    <property type="entry name" value="ANL_N_sf"/>
</dbReference>
<evidence type="ECO:0000256" key="1">
    <source>
        <dbReference type="ARBA" id="ARBA00006432"/>
    </source>
</evidence>
<dbReference type="Proteomes" id="UP000005710">
    <property type="component" value="Unassembled WGS sequence"/>
</dbReference>
<sequence>MQGLMMDFPLTLLTIFRRAEALFGAREIVTRLPDKSFHRYTYREFTERARRLAVALQELGVGRGDRVATLMWNQYQHLEAYFGIPAAGAVLHTLNLRLHPSELAYIVQHAGDKVLIVDRTLLPLYQQFRDHVQLEHVIVVGAAPAGAGPGAGGSGAGEAAGAGGFLDYEQLLAAADPSRYREPDLDEREAAAMCYTSGTTGRPKGVVYSHRALVLHSLGTALPDCVGMGEADCCLPVVPMFHANAWGMPFTATMVGAKQVFPGPHLDAVSLLEDFSQERVTLTAGVPTIWLGILQELDKNPGRWDLSSLRAMLVGGSAAPRGMIQAFQERHGLRVIHGWGMTETSPVGTLSHLPPDLAEAPAGVQYDLRAKQGRPVPLVEVRIRNDQGVAPWDGETMGELEIRGAWVAASYYNAPEAADRWTADGWLRTGDIATIDPRGFVEIKDREKDLVKSGGEWISSVALENELMAHPAVAEAAVIAVPHPRWQERPLAVVVLKEGHTVTREELLDWLRPKFAKWWLPDDVVFVPEIPRTSTGKFLKAALRERFRDHLAAGG</sequence>